<reference evidence="3 4" key="1">
    <citation type="submission" date="2012-02" db="EMBL/GenBank/DDBJ databases">
        <title>Shotgun genome sequence of Phaeospirillum photometricum DSM 122.</title>
        <authorList>
            <person name="Duquesne K."/>
            <person name="Sturgis J."/>
        </authorList>
    </citation>
    <scope>NUCLEOTIDE SEQUENCE [LARGE SCALE GENOMIC DNA]</scope>
    <source>
        <strain evidence="4">DSM122</strain>
    </source>
</reference>
<dbReference type="PANTHER" id="PTHR33515:SF1">
    <property type="entry name" value="RIBOSOME-BINDING FACTOR A, CHLOROPLASTIC-RELATED"/>
    <property type="match status" value="1"/>
</dbReference>
<evidence type="ECO:0000313" key="4">
    <source>
        <dbReference type="Proteomes" id="UP000033220"/>
    </source>
</evidence>
<dbReference type="PATRIC" id="fig|1150469.3.peg.1078"/>
<evidence type="ECO:0000256" key="2">
    <source>
        <dbReference type="HAMAP-Rule" id="MF_00003"/>
    </source>
</evidence>
<dbReference type="SUPFAM" id="SSF89919">
    <property type="entry name" value="Ribosome-binding factor A, RbfA"/>
    <property type="match status" value="1"/>
</dbReference>
<comment type="similarity">
    <text evidence="2">Belongs to the RbfA family.</text>
</comment>
<organism evidence="3 4">
    <name type="scientific">Pararhodospirillum photometricum DSM 122</name>
    <dbReference type="NCBI Taxonomy" id="1150469"/>
    <lineage>
        <taxon>Bacteria</taxon>
        <taxon>Pseudomonadati</taxon>
        <taxon>Pseudomonadota</taxon>
        <taxon>Alphaproteobacteria</taxon>
        <taxon>Rhodospirillales</taxon>
        <taxon>Rhodospirillaceae</taxon>
        <taxon>Pararhodospirillum</taxon>
    </lineage>
</organism>
<keyword evidence="1 2" id="KW-0690">Ribosome biogenesis</keyword>
<dbReference type="HOGENOM" id="CLU_089475_1_0_5"/>
<dbReference type="InterPro" id="IPR000238">
    <property type="entry name" value="RbfA"/>
</dbReference>
<dbReference type="GO" id="GO:0030490">
    <property type="term" value="P:maturation of SSU-rRNA"/>
    <property type="evidence" value="ECO:0007669"/>
    <property type="project" value="UniProtKB-UniRule"/>
</dbReference>
<evidence type="ECO:0000313" key="3">
    <source>
        <dbReference type="EMBL" id="CCG07567.1"/>
    </source>
</evidence>
<dbReference type="Gene3D" id="3.30.300.20">
    <property type="match status" value="1"/>
</dbReference>
<dbReference type="HAMAP" id="MF_00003">
    <property type="entry name" value="RbfA"/>
    <property type="match status" value="1"/>
</dbReference>
<dbReference type="NCBIfam" id="NF001802">
    <property type="entry name" value="PRK00521.2-5"/>
    <property type="match status" value="1"/>
</dbReference>
<protein>
    <recommendedName>
        <fullName evidence="2">Ribosome-binding factor A</fullName>
    </recommendedName>
</protein>
<sequence length="184" mass="20318">MKSSKSRRRCNTGGHRGVSLPGGPVFLRGRCPCDNAVEEVPAMSRNSGKAPSQRQLRVGEEIRHALAEVLERGDIHEPVLAETPVTVSEVRVSPDLRAATVFVMRLGGGVMDEVLVALRRARPFLRHCLASKLQTRYVPDLRFEVDVTFDEAGHIAQLLNRPEVRRDLGANDTRPTDPPGELPE</sequence>
<dbReference type="AlphaFoldDB" id="H6SRN8"/>
<accession>H6SRN8</accession>
<name>H6SRN8_PARPM</name>
<comment type="subunit">
    <text evidence="2">Monomer. Binds 30S ribosomal subunits, but not 50S ribosomal subunits or 70S ribosomes.</text>
</comment>
<dbReference type="EMBL" id="HE663493">
    <property type="protein sequence ID" value="CCG07567.1"/>
    <property type="molecule type" value="Genomic_DNA"/>
</dbReference>
<dbReference type="Proteomes" id="UP000033220">
    <property type="component" value="Chromosome DSM 122"/>
</dbReference>
<dbReference type="PANTHER" id="PTHR33515">
    <property type="entry name" value="RIBOSOME-BINDING FACTOR A, CHLOROPLASTIC-RELATED"/>
    <property type="match status" value="1"/>
</dbReference>
<keyword evidence="2" id="KW-0963">Cytoplasm</keyword>
<comment type="subcellular location">
    <subcellularLocation>
        <location evidence="2">Cytoplasm</location>
    </subcellularLocation>
</comment>
<dbReference type="STRING" id="1150469.RSPPHO_00941"/>
<proteinExistence type="inferred from homology"/>
<dbReference type="InterPro" id="IPR023799">
    <property type="entry name" value="RbfA_dom_sf"/>
</dbReference>
<dbReference type="GO" id="GO:0005829">
    <property type="term" value="C:cytosol"/>
    <property type="evidence" value="ECO:0007669"/>
    <property type="project" value="TreeGrafter"/>
</dbReference>
<dbReference type="NCBIfam" id="TIGR00082">
    <property type="entry name" value="rbfA"/>
    <property type="match status" value="1"/>
</dbReference>
<keyword evidence="4" id="KW-1185">Reference proteome</keyword>
<dbReference type="KEGG" id="rpm:RSPPHO_00941"/>
<comment type="function">
    <text evidence="2">One of several proteins that assist in the late maturation steps of the functional core of the 30S ribosomal subunit. Associates with free 30S ribosomal subunits (but not with 30S subunits that are part of 70S ribosomes or polysomes). Required for efficient processing of 16S rRNA. May interact with the 5'-terminal helix region of 16S rRNA.</text>
</comment>
<gene>
    <name evidence="2 3" type="primary">rbfA</name>
    <name evidence="3" type="ORF">RSPPHO_00941</name>
</gene>
<dbReference type="Pfam" id="PF02033">
    <property type="entry name" value="RBFA"/>
    <property type="match status" value="1"/>
</dbReference>
<evidence type="ECO:0000256" key="1">
    <source>
        <dbReference type="ARBA" id="ARBA00022517"/>
    </source>
</evidence>
<dbReference type="InterPro" id="IPR015946">
    <property type="entry name" value="KH_dom-like_a/b"/>
</dbReference>
<dbReference type="eggNOG" id="COG0858">
    <property type="taxonomic scope" value="Bacteria"/>
</dbReference>
<dbReference type="GO" id="GO:0043024">
    <property type="term" value="F:ribosomal small subunit binding"/>
    <property type="evidence" value="ECO:0007669"/>
    <property type="project" value="TreeGrafter"/>
</dbReference>